<dbReference type="Proteomes" id="UP000588112">
    <property type="component" value="Unassembled WGS sequence"/>
</dbReference>
<keyword evidence="21" id="KW-1185">Reference proteome</keyword>
<evidence type="ECO:0000256" key="10">
    <source>
        <dbReference type="ARBA" id="ARBA00022777"/>
    </source>
</evidence>
<dbReference type="Pfam" id="PF07730">
    <property type="entry name" value="HisKA_3"/>
    <property type="match status" value="1"/>
</dbReference>
<organism evidence="20 21">
    <name type="scientific">Sphaerisporangium krabiense</name>
    <dbReference type="NCBI Taxonomy" id="763782"/>
    <lineage>
        <taxon>Bacteria</taxon>
        <taxon>Bacillati</taxon>
        <taxon>Actinomycetota</taxon>
        <taxon>Actinomycetes</taxon>
        <taxon>Streptosporangiales</taxon>
        <taxon>Streptosporangiaceae</taxon>
        <taxon>Sphaerisporangium</taxon>
    </lineage>
</organism>
<evidence type="ECO:0000256" key="2">
    <source>
        <dbReference type="ARBA" id="ARBA00001966"/>
    </source>
</evidence>
<name>A0A7W9DMI5_9ACTN</name>
<dbReference type="GO" id="GO:0046872">
    <property type="term" value="F:metal ion binding"/>
    <property type="evidence" value="ECO:0007669"/>
    <property type="project" value="UniProtKB-KW"/>
</dbReference>
<dbReference type="EMBL" id="JACHBR010000001">
    <property type="protein sequence ID" value="MBB5624411.1"/>
    <property type="molecule type" value="Genomic_DNA"/>
</dbReference>
<keyword evidence="11" id="KW-0408">Iron</keyword>
<keyword evidence="18" id="KW-0472">Membrane</keyword>
<evidence type="ECO:0000256" key="5">
    <source>
        <dbReference type="ARBA" id="ARBA00017322"/>
    </source>
</evidence>
<dbReference type="GO" id="GO:0046983">
    <property type="term" value="F:protein dimerization activity"/>
    <property type="evidence" value="ECO:0007669"/>
    <property type="project" value="InterPro"/>
</dbReference>
<comment type="function">
    <text evidence="14">Member of the two-component regulatory system NreB/NreC involved in the control of dissimilatory nitrate/nitrite reduction in response to oxygen. NreB functions as a direct oxygen sensor histidine kinase which is autophosphorylated, in the absence of oxygen, probably at the conserved histidine residue, and transfers its phosphate group probably to a conserved aspartate residue of NreC. NreB/NreC activates the expression of the nitrate (narGHJI) and nitrite (nir) reductase operons, as well as the putative nitrate transporter gene narT.</text>
</comment>
<feature type="transmembrane region" description="Helical" evidence="18">
    <location>
        <begin position="88"/>
        <end position="113"/>
    </location>
</feature>
<feature type="compositionally biased region" description="Basic and acidic residues" evidence="17">
    <location>
        <begin position="419"/>
        <end position="428"/>
    </location>
</feature>
<comment type="catalytic activity">
    <reaction evidence="1">
        <text>ATP + protein L-histidine = ADP + protein N-phospho-L-histidine.</text>
        <dbReference type="EC" id="2.7.13.3"/>
    </reaction>
</comment>
<reference evidence="20 21" key="1">
    <citation type="submission" date="2020-08" db="EMBL/GenBank/DDBJ databases">
        <title>Sequencing the genomes of 1000 actinobacteria strains.</title>
        <authorList>
            <person name="Klenk H.-P."/>
        </authorList>
    </citation>
    <scope>NUCLEOTIDE SEQUENCE [LARGE SCALE GENOMIC DNA]</scope>
    <source>
        <strain evidence="20 21">DSM 45790</strain>
    </source>
</reference>
<dbReference type="AlphaFoldDB" id="A0A7W9DMI5"/>
<dbReference type="GO" id="GO:0016020">
    <property type="term" value="C:membrane"/>
    <property type="evidence" value="ECO:0007669"/>
    <property type="project" value="InterPro"/>
</dbReference>
<evidence type="ECO:0000259" key="19">
    <source>
        <dbReference type="PROSITE" id="PS50109"/>
    </source>
</evidence>
<keyword evidence="9" id="KW-0479">Metal-binding</keyword>
<feature type="transmembrane region" description="Helical" evidence="18">
    <location>
        <begin position="53"/>
        <end position="72"/>
    </location>
</feature>
<feature type="coiled-coil region" evidence="16">
    <location>
        <begin position="178"/>
        <end position="205"/>
    </location>
</feature>
<dbReference type="GO" id="GO:0005737">
    <property type="term" value="C:cytoplasm"/>
    <property type="evidence" value="ECO:0007669"/>
    <property type="project" value="UniProtKB-SubCell"/>
</dbReference>
<gene>
    <name evidence="20" type="ORF">BJ981_000110</name>
</gene>
<dbReference type="InterPro" id="IPR011712">
    <property type="entry name" value="Sig_transdc_His_kin_sub3_dim/P"/>
</dbReference>
<evidence type="ECO:0000313" key="21">
    <source>
        <dbReference type="Proteomes" id="UP000588112"/>
    </source>
</evidence>
<evidence type="ECO:0000256" key="18">
    <source>
        <dbReference type="SAM" id="Phobius"/>
    </source>
</evidence>
<dbReference type="InterPro" id="IPR050482">
    <property type="entry name" value="Sensor_HK_TwoCompSys"/>
</dbReference>
<comment type="caution">
    <text evidence="20">The sequence shown here is derived from an EMBL/GenBank/DDBJ whole genome shotgun (WGS) entry which is preliminary data.</text>
</comment>
<keyword evidence="18" id="KW-1133">Transmembrane helix</keyword>
<keyword evidence="13" id="KW-0411">Iron-sulfur</keyword>
<evidence type="ECO:0000256" key="3">
    <source>
        <dbReference type="ARBA" id="ARBA00004496"/>
    </source>
</evidence>
<evidence type="ECO:0000256" key="15">
    <source>
        <dbReference type="ARBA" id="ARBA00030800"/>
    </source>
</evidence>
<dbReference type="Gene3D" id="1.20.5.1930">
    <property type="match status" value="1"/>
</dbReference>
<comment type="cofactor">
    <cofactor evidence="2">
        <name>[4Fe-4S] cluster</name>
        <dbReference type="ChEBI" id="CHEBI:49883"/>
    </cofactor>
</comment>
<evidence type="ECO:0000256" key="16">
    <source>
        <dbReference type="SAM" id="Coils"/>
    </source>
</evidence>
<keyword evidence="12" id="KW-0902">Two-component regulatory system</keyword>
<dbReference type="InterPro" id="IPR005467">
    <property type="entry name" value="His_kinase_dom"/>
</dbReference>
<evidence type="ECO:0000313" key="20">
    <source>
        <dbReference type="EMBL" id="MBB5624411.1"/>
    </source>
</evidence>
<dbReference type="InterPro" id="IPR004358">
    <property type="entry name" value="Sig_transdc_His_kin-like_C"/>
</dbReference>
<keyword evidence="8" id="KW-0808">Transferase</keyword>
<feature type="region of interest" description="Disordered" evidence="17">
    <location>
        <begin position="390"/>
        <end position="428"/>
    </location>
</feature>
<comment type="subcellular location">
    <subcellularLocation>
        <location evidence="3">Cytoplasm</location>
    </subcellularLocation>
</comment>
<dbReference type="GO" id="GO:0051539">
    <property type="term" value="F:4 iron, 4 sulfur cluster binding"/>
    <property type="evidence" value="ECO:0007669"/>
    <property type="project" value="UniProtKB-KW"/>
</dbReference>
<dbReference type="Gene3D" id="3.30.565.10">
    <property type="entry name" value="Histidine kinase-like ATPase, C-terminal domain"/>
    <property type="match status" value="1"/>
</dbReference>
<proteinExistence type="predicted"/>
<dbReference type="InterPro" id="IPR017205">
    <property type="entry name" value="Sig_transdc_His_kinase_ChrS"/>
</dbReference>
<dbReference type="PRINTS" id="PR00344">
    <property type="entry name" value="BCTRLSENSOR"/>
</dbReference>
<sequence length="428" mass="45738">MPDDVPLEGPPRRLTPRMARGDAWVVLPGWEFMFLVALSVTVTFVVWDGGPTSSKAAAVLLLMVCAIAYLLFGRRAIRADRSASRDGLLYLGIAFATFVPAAVIVPSSAFALFGLCPQMFMLLRSGWALVAVVGLNLCPAIRFLLQPGVTRHEIAGFATTSAIAITFSLVFGPWVMRIIDQSAERAELIEELRASRAEVVRLSRERGALAERQRLAGEIHDTLAQGFTSIIMLIQAAEAQADPSRHLALAVRTARENLEEARGLIAALTPGPLDGSTLEEALGRIAARLGEELGVPVTFTAEGASRPIAPGLEVVLIRAAQEALANVRKHAAASCARVTLQYGEREVVLRVRDDGTGFDGAALDAAPADPADAAEGRGYGLRAMRSRVEQAGGTLRVRTAPGDGTELTVRLPQDPQGPEEPRKEESPT</sequence>
<dbReference type="CDD" id="cd16917">
    <property type="entry name" value="HATPase_UhpB-NarQ-NarX-like"/>
    <property type="match status" value="1"/>
</dbReference>
<dbReference type="InterPro" id="IPR036890">
    <property type="entry name" value="HATPase_C_sf"/>
</dbReference>
<protein>
    <recommendedName>
        <fullName evidence="5">Oxygen sensor histidine kinase NreB</fullName>
        <ecNumber evidence="4">2.7.13.3</ecNumber>
    </recommendedName>
    <alternativeName>
        <fullName evidence="15">Nitrogen regulation protein B</fullName>
    </alternativeName>
</protein>
<dbReference type="PIRSF" id="PIRSF037434">
    <property type="entry name" value="STHK_ChrS"/>
    <property type="match status" value="1"/>
</dbReference>
<dbReference type="SUPFAM" id="SSF55874">
    <property type="entry name" value="ATPase domain of HSP90 chaperone/DNA topoisomerase II/histidine kinase"/>
    <property type="match status" value="1"/>
</dbReference>
<accession>A0A7W9DMI5</accession>
<dbReference type="PROSITE" id="PS50109">
    <property type="entry name" value="HIS_KIN"/>
    <property type="match status" value="1"/>
</dbReference>
<evidence type="ECO:0000256" key="13">
    <source>
        <dbReference type="ARBA" id="ARBA00023014"/>
    </source>
</evidence>
<feature type="transmembrane region" description="Helical" evidence="18">
    <location>
        <begin position="23"/>
        <end position="47"/>
    </location>
</feature>
<evidence type="ECO:0000256" key="11">
    <source>
        <dbReference type="ARBA" id="ARBA00023004"/>
    </source>
</evidence>
<evidence type="ECO:0000256" key="17">
    <source>
        <dbReference type="SAM" id="MobiDB-lite"/>
    </source>
</evidence>
<dbReference type="InterPro" id="IPR003594">
    <property type="entry name" value="HATPase_dom"/>
</dbReference>
<evidence type="ECO:0000256" key="9">
    <source>
        <dbReference type="ARBA" id="ARBA00022723"/>
    </source>
</evidence>
<keyword evidence="18" id="KW-0812">Transmembrane</keyword>
<keyword evidence="6" id="KW-0004">4Fe-4S</keyword>
<dbReference type="PANTHER" id="PTHR24421">
    <property type="entry name" value="NITRATE/NITRITE SENSOR PROTEIN NARX-RELATED"/>
    <property type="match status" value="1"/>
</dbReference>
<dbReference type="PANTHER" id="PTHR24421:SF62">
    <property type="entry name" value="SENSORY TRANSDUCTION HISTIDINE KINASE"/>
    <property type="match status" value="1"/>
</dbReference>
<keyword evidence="7" id="KW-0963">Cytoplasm</keyword>
<evidence type="ECO:0000256" key="14">
    <source>
        <dbReference type="ARBA" id="ARBA00024827"/>
    </source>
</evidence>
<evidence type="ECO:0000256" key="12">
    <source>
        <dbReference type="ARBA" id="ARBA00023012"/>
    </source>
</evidence>
<feature type="domain" description="Histidine kinase" evidence="19">
    <location>
        <begin position="214"/>
        <end position="415"/>
    </location>
</feature>
<dbReference type="GO" id="GO:0000155">
    <property type="term" value="F:phosphorelay sensor kinase activity"/>
    <property type="evidence" value="ECO:0007669"/>
    <property type="project" value="InterPro"/>
</dbReference>
<dbReference type="SMART" id="SM00387">
    <property type="entry name" value="HATPase_c"/>
    <property type="match status" value="1"/>
</dbReference>
<evidence type="ECO:0000256" key="6">
    <source>
        <dbReference type="ARBA" id="ARBA00022485"/>
    </source>
</evidence>
<feature type="transmembrane region" description="Helical" evidence="18">
    <location>
        <begin position="125"/>
        <end position="145"/>
    </location>
</feature>
<evidence type="ECO:0000256" key="4">
    <source>
        <dbReference type="ARBA" id="ARBA00012438"/>
    </source>
</evidence>
<evidence type="ECO:0000256" key="7">
    <source>
        <dbReference type="ARBA" id="ARBA00022490"/>
    </source>
</evidence>
<evidence type="ECO:0000256" key="1">
    <source>
        <dbReference type="ARBA" id="ARBA00000085"/>
    </source>
</evidence>
<feature type="transmembrane region" description="Helical" evidence="18">
    <location>
        <begin position="157"/>
        <end position="176"/>
    </location>
</feature>
<dbReference type="RefSeq" id="WP_184607788.1">
    <property type="nucleotide sequence ID" value="NZ_BOOS01000014.1"/>
</dbReference>
<dbReference type="EC" id="2.7.13.3" evidence="4"/>
<keyword evidence="16" id="KW-0175">Coiled coil</keyword>
<keyword evidence="10 20" id="KW-0418">Kinase</keyword>
<dbReference type="Pfam" id="PF02518">
    <property type="entry name" value="HATPase_c"/>
    <property type="match status" value="1"/>
</dbReference>
<evidence type="ECO:0000256" key="8">
    <source>
        <dbReference type="ARBA" id="ARBA00022679"/>
    </source>
</evidence>